<reference evidence="1" key="2">
    <citation type="submission" date="2025-09" db="UniProtKB">
        <authorList>
            <consortium name="Ensembl"/>
        </authorList>
    </citation>
    <scope>IDENTIFICATION</scope>
</reference>
<proteinExistence type="predicted"/>
<protein>
    <submittedName>
        <fullName evidence="1">Uncharacterized protein</fullName>
    </submittedName>
</protein>
<reference evidence="1" key="1">
    <citation type="submission" date="2025-08" db="UniProtKB">
        <authorList>
            <consortium name="Ensembl"/>
        </authorList>
    </citation>
    <scope>IDENTIFICATION</scope>
</reference>
<organism evidence="1 2">
    <name type="scientific">Salvator merianae</name>
    <name type="common">Argentine black and white tegu</name>
    <name type="synonym">Tupinambis merianae</name>
    <dbReference type="NCBI Taxonomy" id="96440"/>
    <lineage>
        <taxon>Eukaryota</taxon>
        <taxon>Metazoa</taxon>
        <taxon>Chordata</taxon>
        <taxon>Craniata</taxon>
        <taxon>Vertebrata</taxon>
        <taxon>Euteleostomi</taxon>
        <taxon>Lepidosauria</taxon>
        <taxon>Squamata</taxon>
        <taxon>Bifurcata</taxon>
        <taxon>Unidentata</taxon>
        <taxon>Episquamata</taxon>
        <taxon>Laterata</taxon>
        <taxon>Teiioidea</taxon>
        <taxon>Teiidae</taxon>
        <taxon>Salvator</taxon>
    </lineage>
</organism>
<sequence>IEAIFSAADSGFKGSLLQLTSPTAYMGTITGCFLLPVKKQRSFLLLSDHTSSLYLSDKVSSVFLGLLPASSKRFKGAISSSISQTGTEGKQATNIRSRRLSSTVCIRTDKIKLLKIMEMNVIKIRGHRNMDSKVLDINSNHEFRNGKTFNVKKAKKFNFNT</sequence>
<dbReference type="Ensembl" id="ENSSMRT00000007773.1">
    <property type="protein sequence ID" value="ENSSMRP00000006629.1"/>
    <property type="gene ID" value="ENSSMRG00000005383.1"/>
</dbReference>
<name>A0A8D0BDU3_SALMN</name>
<keyword evidence="2" id="KW-1185">Reference proteome</keyword>
<dbReference type="Proteomes" id="UP000694421">
    <property type="component" value="Unplaced"/>
</dbReference>
<dbReference type="AlphaFoldDB" id="A0A8D0BDU3"/>
<dbReference type="GeneTree" id="ENSGT00390000001858"/>
<dbReference type="OMA" id="RFSKAVC"/>
<evidence type="ECO:0000313" key="2">
    <source>
        <dbReference type="Proteomes" id="UP000694421"/>
    </source>
</evidence>
<evidence type="ECO:0000313" key="1">
    <source>
        <dbReference type="Ensembl" id="ENSSMRP00000006629.1"/>
    </source>
</evidence>
<accession>A0A8D0BDU3</accession>